<reference evidence="1" key="1">
    <citation type="submission" date="2022-08" db="EMBL/GenBank/DDBJ databases">
        <authorList>
            <person name="Wang H."/>
        </authorList>
    </citation>
    <scope>NUCLEOTIDE SEQUENCE</scope>
    <source>
        <strain evidence="1">XJK33-1</strain>
    </source>
</reference>
<organism evidence="1 2">
    <name type="scientific">Campylobacter felis</name>
    <dbReference type="NCBI Taxonomy" id="2974565"/>
    <lineage>
        <taxon>Bacteria</taxon>
        <taxon>Pseudomonadati</taxon>
        <taxon>Campylobacterota</taxon>
        <taxon>Epsilonproteobacteria</taxon>
        <taxon>Campylobacterales</taxon>
        <taxon>Campylobacteraceae</taxon>
        <taxon>Campylobacter</taxon>
    </lineage>
</organism>
<dbReference type="GO" id="GO:0008168">
    <property type="term" value="F:methyltransferase activity"/>
    <property type="evidence" value="ECO:0007669"/>
    <property type="project" value="UniProtKB-KW"/>
</dbReference>
<dbReference type="SUPFAM" id="SSF53335">
    <property type="entry name" value="S-adenosyl-L-methionine-dependent methyltransferases"/>
    <property type="match status" value="1"/>
</dbReference>
<gene>
    <name evidence="1" type="ORF">NYG95_04980</name>
</gene>
<accession>A0ABT7I3W7</accession>
<proteinExistence type="predicted"/>
<evidence type="ECO:0000313" key="1">
    <source>
        <dbReference type="EMBL" id="MDL0146995.1"/>
    </source>
</evidence>
<dbReference type="GO" id="GO:0032259">
    <property type="term" value="P:methylation"/>
    <property type="evidence" value="ECO:0007669"/>
    <property type="project" value="UniProtKB-KW"/>
</dbReference>
<sequence>MDYILRKESAITGEKNCEVLASYDFPLFCGCTNEKEEEDIIARCEFGIFKSGSIELLRLIPLDLLYQNGHGAGAVGALWQKHHEEFANFLMSFKPKSVLEIGGGHGKLAKECLKLDEGLKYTIIEPNSSAKDERINYIDGFF</sequence>
<dbReference type="Proteomes" id="UP001176223">
    <property type="component" value="Unassembled WGS sequence"/>
</dbReference>
<reference evidence="1" key="2">
    <citation type="journal article" date="2023" name="Microorganisms">
        <title>Isolation and Genomic Characteristics of Cat-Borne Campylobacter felis sp. nov. and Sheep-Borne Campylobacter ovis sp. nov.</title>
        <authorList>
            <person name="Wang H."/>
            <person name="Li Y."/>
            <person name="Gu Y."/>
            <person name="Zhou G."/>
            <person name="Chen X."/>
            <person name="Zhang X."/>
            <person name="Shao Z."/>
            <person name="Zhang J."/>
            <person name="Zhang M."/>
        </authorList>
    </citation>
    <scope>NUCLEOTIDE SEQUENCE</scope>
    <source>
        <strain evidence="1">XJK33-1</strain>
    </source>
</reference>
<dbReference type="EMBL" id="JANURU010000007">
    <property type="protein sequence ID" value="MDL0146995.1"/>
    <property type="molecule type" value="Genomic_DNA"/>
</dbReference>
<name>A0ABT7I3W7_9BACT</name>
<dbReference type="RefSeq" id="WP_270977250.1">
    <property type="nucleotide sequence ID" value="NZ_JANURU010000007.1"/>
</dbReference>
<keyword evidence="2" id="KW-1185">Reference proteome</keyword>
<dbReference type="InterPro" id="IPR029063">
    <property type="entry name" value="SAM-dependent_MTases_sf"/>
</dbReference>
<protein>
    <submittedName>
        <fullName evidence="1">Methyltransferase</fullName>
    </submittedName>
</protein>
<dbReference type="Gene3D" id="3.40.50.150">
    <property type="entry name" value="Vaccinia Virus protein VP39"/>
    <property type="match status" value="1"/>
</dbReference>
<keyword evidence="1" id="KW-0489">Methyltransferase</keyword>
<comment type="caution">
    <text evidence="1">The sequence shown here is derived from an EMBL/GenBank/DDBJ whole genome shotgun (WGS) entry which is preliminary data.</text>
</comment>
<evidence type="ECO:0000313" key="2">
    <source>
        <dbReference type="Proteomes" id="UP001176223"/>
    </source>
</evidence>
<keyword evidence="1" id="KW-0808">Transferase</keyword>